<evidence type="ECO:0000256" key="1">
    <source>
        <dbReference type="SAM" id="SignalP"/>
    </source>
</evidence>
<evidence type="ECO:0000313" key="3">
    <source>
        <dbReference type="Proteomes" id="UP000325577"/>
    </source>
</evidence>
<dbReference type="EMBL" id="CM018042">
    <property type="protein sequence ID" value="KAA8532774.1"/>
    <property type="molecule type" value="Genomic_DNA"/>
</dbReference>
<keyword evidence="3" id="KW-1185">Reference proteome</keyword>
<keyword evidence="1" id="KW-0732">Signal</keyword>
<accession>A0A5J5AQZ5</accession>
<sequence length="80" mass="8925">MTYKCFSLLVWVLLISVIFISPITAARRLLDNGFATVNPIPIGQGPICGRNNPYRGCLPRNIPPSPKKCKPYERCRPPSP</sequence>
<gene>
    <name evidence="2" type="ORF">F0562_032807</name>
</gene>
<feature type="chain" id="PRO_5023944799" evidence="1">
    <location>
        <begin position="26"/>
        <end position="80"/>
    </location>
</feature>
<name>A0A5J5AQZ5_9ASTE</name>
<organism evidence="2 3">
    <name type="scientific">Nyssa sinensis</name>
    <dbReference type="NCBI Taxonomy" id="561372"/>
    <lineage>
        <taxon>Eukaryota</taxon>
        <taxon>Viridiplantae</taxon>
        <taxon>Streptophyta</taxon>
        <taxon>Embryophyta</taxon>
        <taxon>Tracheophyta</taxon>
        <taxon>Spermatophyta</taxon>
        <taxon>Magnoliopsida</taxon>
        <taxon>eudicotyledons</taxon>
        <taxon>Gunneridae</taxon>
        <taxon>Pentapetalae</taxon>
        <taxon>asterids</taxon>
        <taxon>Cornales</taxon>
        <taxon>Nyssaceae</taxon>
        <taxon>Nyssa</taxon>
    </lineage>
</organism>
<dbReference type="Proteomes" id="UP000325577">
    <property type="component" value="Linkage Group LG19"/>
</dbReference>
<protein>
    <submittedName>
        <fullName evidence="2">Uncharacterized protein</fullName>
    </submittedName>
</protein>
<evidence type="ECO:0000313" key="2">
    <source>
        <dbReference type="EMBL" id="KAA8532774.1"/>
    </source>
</evidence>
<reference evidence="2 3" key="1">
    <citation type="submission" date="2019-09" db="EMBL/GenBank/DDBJ databases">
        <title>A chromosome-level genome assembly of the Chinese tupelo Nyssa sinensis.</title>
        <authorList>
            <person name="Yang X."/>
            <person name="Kang M."/>
            <person name="Yang Y."/>
            <person name="Xiong H."/>
            <person name="Wang M."/>
            <person name="Zhang Z."/>
            <person name="Wang Z."/>
            <person name="Wu H."/>
            <person name="Ma T."/>
            <person name="Liu J."/>
            <person name="Xi Z."/>
        </authorList>
    </citation>
    <scope>NUCLEOTIDE SEQUENCE [LARGE SCALE GENOMIC DNA]</scope>
    <source>
        <strain evidence="2">J267</strain>
        <tissue evidence="2">Leaf</tissue>
    </source>
</reference>
<dbReference type="AlphaFoldDB" id="A0A5J5AQZ5"/>
<proteinExistence type="predicted"/>
<feature type="signal peptide" evidence="1">
    <location>
        <begin position="1"/>
        <end position="25"/>
    </location>
</feature>